<reference evidence="2 3" key="1">
    <citation type="journal article" date="2014" name="Am. J. Bot.">
        <title>Genome assembly and annotation for red clover (Trifolium pratense; Fabaceae).</title>
        <authorList>
            <person name="Istvanek J."/>
            <person name="Jaros M."/>
            <person name="Krenek A."/>
            <person name="Repkova J."/>
        </authorList>
    </citation>
    <scope>NUCLEOTIDE SEQUENCE [LARGE SCALE GENOMIC DNA]</scope>
    <source>
        <strain evidence="3">cv. Tatra</strain>
        <tissue evidence="2">Young leaves</tissue>
    </source>
</reference>
<evidence type="ECO:0000313" key="2">
    <source>
        <dbReference type="EMBL" id="PNX81357.1"/>
    </source>
</evidence>
<protein>
    <submittedName>
        <fullName evidence="2">Uncharacterized protein</fullName>
    </submittedName>
</protein>
<feature type="compositionally biased region" description="Gly residues" evidence="1">
    <location>
        <begin position="1"/>
        <end position="12"/>
    </location>
</feature>
<dbReference type="AlphaFoldDB" id="A0A2K3LS69"/>
<accession>A0A2K3LS69</accession>
<organism evidence="2 3">
    <name type="scientific">Trifolium pratense</name>
    <name type="common">Red clover</name>
    <dbReference type="NCBI Taxonomy" id="57577"/>
    <lineage>
        <taxon>Eukaryota</taxon>
        <taxon>Viridiplantae</taxon>
        <taxon>Streptophyta</taxon>
        <taxon>Embryophyta</taxon>
        <taxon>Tracheophyta</taxon>
        <taxon>Spermatophyta</taxon>
        <taxon>Magnoliopsida</taxon>
        <taxon>eudicotyledons</taxon>
        <taxon>Gunneridae</taxon>
        <taxon>Pentapetalae</taxon>
        <taxon>rosids</taxon>
        <taxon>fabids</taxon>
        <taxon>Fabales</taxon>
        <taxon>Fabaceae</taxon>
        <taxon>Papilionoideae</taxon>
        <taxon>50 kb inversion clade</taxon>
        <taxon>NPAAA clade</taxon>
        <taxon>Hologalegina</taxon>
        <taxon>IRL clade</taxon>
        <taxon>Trifolieae</taxon>
        <taxon>Trifolium</taxon>
    </lineage>
</organism>
<feature type="region of interest" description="Disordered" evidence="1">
    <location>
        <begin position="1"/>
        <end position="28"/>
    </location>
</feature>
<comment type="caution">
    <text evidence="2">The sequence shown here is derived from an EMBL/GenBank/DDBJ whole genome shotgun (WGS) entry which is preliminary data.</text>
</comment>
<name>A0A2K3LS69_TRIPR</name>
<gene>
    <name evidence="2" type="ORF">L195_g037375</name>
</gene>
<evidence type="ECO:0000313" key="3">
    <source>
        <dbReference type="Proteomes" id="UP000236291"/>
    </source>
</evidence>
<dbReference type="Proteomes" id="UP000236291">
    <property type="component" value="Unassembled WGS sequence"/>
</dbReference>
<proteinExistence type="predicted"/>
<reference evidence="2 3" key="2">
    <citation type="journal article" date="2017" name="Front. Plant Sci.">
        <title>Gene Classification and Mining of Molecular Markers Useful in Red Clover (Trifolium pratense) Breeding.</title>
        <authorList>
            <person name="Istvanek J."/>
            <person name="Dluhosova J."/>
            <person name="Dluhos P."/>
            <person name="Patkova L."/>
            <person name="Nedelnik J."/>
            <person name="Repkova J."/>
        </authorList>
    </citation>
    <scope>NUCLEOTIDE SEQUENCE [LARGE SCALE GENOMIC DNA]</scope>
    <source>
        <strain evidence="3">cv. Tatra</strain>
        <tissue evidence="2">Young leaves</tissue>
    </source>
</reference>
<dbReference type="EMBL" id="ASHM01039750">
    <property type="protein sequence ID" value="PNX81357.1"/>
    <property type="molecule type" value="Genomic_DNA"/>
</dbReference>
<sequence length="107" mass="11371">MNSGYGGVGGGLPPHYPRHGSAAATSSSAMDGSFGLVGSLGMDHETSSHKSFGSNLLRQGSSPAGLFSNISFQNGQNMNHCQVIRLRWLMNSPRTLLEKSLISENNY</sequence>
<evidence type="ECO:0000256" key="1">
    <source>
        <dbReference type="SAM" id="MobiDB-lite"/>
    </source>
</evidence>
<dbReference type="ExpressionAtlas" id="A0A2K3LS69">
    <property type="expression patterns" value="baseline"/>
</dbReference>